<proteinExistence type="predicted"/>
<dbReference type="EMBL" id="BMPU01000001">
    <property type="protein sequence ID" value="GGM50256.1"/>
    <property type="molecule type" value="Genomic_DNA"/>
</dbReference>
<name>A0ABQ2H719_9PORP</name>
<reference evidence="2" key="1">
    <citation type="journal article" date="2019" name="Int. J. Syst. Evol. Microbiol.">
        <title>The Global Catalogue of Microorganisms (GCM) 10K type strain sequencing project: providing services to taxonomists for standard genome sequencing and annotation.</title>
        <authorList>
            <consortium name="The Broad Institute Genomics Platform"/>
            <consortium name="The Broad Institute Genome Sequencing Center for Infectious Disease"/>
            <person name="Wu L."/>
            <person name="Ma J."/>
        </authorList>
    </citation>
    <scope>NUCLEOTIDE SEQUENCE [LARGE SCALE GENOMIC DNA]</scope>
    <source>
        <strain evidence="2">JCM 30531</strain>
    </source>
</reference>
<evidence type="ECO:0000313" key="2">
    <source>
        <dbReference type="Proteomes" id="UP000653477"/>
    </source>
</evidence>
<dbReference type="RefSeq" id="WP_188807643.1">
    <property type="nucleotide sequence ID" value="NZ_BMPU01000001.1"/>
</dbReference>
<protein>
    <recommendedName>
        <fullName evidence="3">Lipoprotein</fullName>
    </recommendedName>
</protein>
<evidence type="ECO:0000313" key="1">
    <source>
        <dbReference type="EMBL" id="GGM50256.1"/>
    </source>
</evidence>
<organism evidence="1 2">
    <name type="scientific">Porphyromonas pasteri</name>
    <dbReference type="NCBI Taxonomy" id="1583331"/>
    <lineage>
        <taxon>Bacteria</taxon>
        <taxon>Pseudomonadati</taxon>
        <taxon>Bacteroidota</taxon>
        <taxon>Bacteroidia</taxon>
        <taxon>Bacteroidales</taxon>
        <taxon>Porphyromonadaceae</taxon>
        <taxon>Porphyromonas</taxon>
    </lineage>
</organism>
<gene>
    <name evidence="1" type="ORF">GCM10007088_06010</name>
</gene>
<dbReference type="Proteomes" id="UP000653477">
    <property type="component" value="Unassembled WGS sequence"/>
</dbReference>
<evidence type="ECO:0008006" key="3">
    <source>
        <dbReference type="Google" id="ProtNLM"/>
    </source>
</evidence>
<keyword evidence="2" id="KW-1185">Reference proteome</keyword>
<sequence length="249" mass="28816">MNKITTALLGLLTLLCVSCRSTKQEQSNDSGYDFIASLFHPSETDTTSIFYVLKNPDGTVYCNIGYSYEEGFYEKGFSDSLLSEKIFIYFPDNGIYGFFCKKPEEGKPIEVRVGNEWKILERTPSIHVDSTSKYLQDYMFSPLGLQNEPFDIDFYPSPKADPAKKITLMQDSVGMKDFFVREIQGEWMKIQECIDYGPLYAEDAIVDEEGWEKISKLSEKNPIYWIRWRKGDKILTPQTEFYFKYGCSI</sequence>
<accession>A0ABQ2H719</accession>
<comment type="caution">
    <text evidence="1">The sequence shown here is derived from an EMBL/GenBank/DDBJ whole genome shotgun (WGS) entry which is preliminary data.</text>
</comment>